<evidence type="ECO:0000256" key="9">
    <source>
        <dbReference type="ARBA" id="ARBA00023136"/>
    </source>
</evidence>
<dbReference type="InterPro" id="IPR050131">
    <property type="entry name" value="Peptidase_S8_subtilisin-like"/>
</dbReference>
<dbReference type="AlphaFoldDB" id="A0A652YXB2"/>
<organism evidence="15">
    <name type="scientific">Nocardia globerula</name>
    <dbReference type="NCBI Taxonomy" id="1818"/>
    <lineage>
        <taxon>Bacteria</taxon>
        <taxon>Bacillati</taxon>
        <taxon>Actinomycetota</taxon>
        <taxon>Actinomycetes</taxon>
        <taxon>Mycobacteriales</taxon>
        <taxon>Nocardiaceae</taxon>
        <taxon>Nocardia</taxon>
    </lineage>
</organism>
<evidence type="ECO:0000259" key="14">
    <source>
        <dbReference type="Pfam" id="PF00082"/>
    </source>
</evidence>
<keyword evidence="8 12" id="KW-1133">Transmembrane helix</keyword>
<evidence type="ECO:0000256" key="5">
    <source>
        <dbReference type="ARBA" id="ARBA00022692"/>
    </source>
</evidence>
<feature type="signal peptide" evidence="13">
    <location>
        <begin position="1"/>
        <end position="26"/>
    </location>
</feature>
<evidence type="ECO:0000256" key="10">
    <source>
        <dbReference type="PROSITE-ProRule" id="PRU01240"/>
    </source>
</evidence>
<evidence type="ECO:0000256" key="8">
    <source>
        <dbReference type="ARBA" id="ARBA00022989"/>
    </source>
</evidence>
<keyword evidence="9 12" id="KW-0472">Membrane</keyword>
<comment type="similarity">
    <text evidence="2 10 11">Belongs to the peptidase S8 family.</text>
</comment>
<dbReference type="InterPro" id="IPR022398">
    <property type="entry name" value="Peptidase_S8_His-AS"/>
</dbReference>
<evidence type="ECO:0000256" key="12">
    <source>
        <dbReference type="SAM" id="Phobius"/>
    </source>
</evidence>
<feature type="transmembrane region" description="Helical" evidence="12">
    <location>
        <begin position="431"/>
        <end position="457"/>
    </location>
</feature>
<dbReference type="InterPro" id="IPR023834">
    <property type="entry name" value="T7SS_pept_S8A_mycosin"/>
</dbReference>
<evidence type="ECO:0000256" key="1">
    <source>
        <dbReference type="ARBA" id="ARBA00004162"/>
    </source>
</evidence>
<dbReference type="PROSITE" id="PS00137">
    <property type="entry name" value="SUBTILASE_HIS"/>
    <property type="match status" value="1"/>
</dbReference>
<proteinExistence type="inferred from homology"/>
<dbReference type="PANTHER" id="PTHR43806">
    <property type="entry name" value="PEPTIDASE S8"/>
    <property type="match status" value="1"/>
</dbReference>
<feature type="active site" description="Charge relay system" evidence="10">
    <location>
        <position position="127"/>
    </location>
</feature>
<evidence type="ECO:0000256" key="3">
    <source>
        <dbReference type="ARBA" id="ARBA00022475"/>
    </source>
</evidence>
<comment type="caution">
    <text evidence="15">The sequence shown here is derived from an EMBL/GenBank/DDBJ whole genome shotgun (WGS) entry which is preliminary data.</text>
</comment>
<keyword evidence="4 10" id="KW-0645">Protease</keyword>
<keyword evidence="3" id="KW-1003">Cell membrane</keyword>
<dbReference type="GO" id="GO:0006508">
    <property type="term" value="P:proteolysis"/>
    <property type="evidence" value="ECO:0007669"/>
    <property type="project" value="UniProtKB-KW"/>
</dbReference>
<evidence type="ECO:0000256" key="13">
    <source>
        <dbReference type="SAM" id="SignalP"/>
    </source>
</evidence>
<dbReference type="InterPro" id="IPR023828">
    <property type="entry name" value="Peptidase_S8_Ser-AS"/>
</dbReference>
<feature type="domain" description="Peptidase S8/S53" evidence="14">
    <location>
        <begin position="87"/>
        <end position="388"/>
    </location>
</feature>
<feature type="active site" description="Charge relay system" evidence="10">
    <location>
        <position position="341"/>
    </location>
</feature>
<dbReference type="InterPro" id="IPR000209">
    <property type="entry name" value="Peptidase_S8/S53_dom"/>
</dbReference>
<evidence type="ECO:0000256" key="4">
    <source>
        <dbReference type="ARBA" id="ARBA00022670"/>
    </source>
</evidence>
<dbReference type="PROSITE" id="PS51892">
    <property type="entry name" value="SUBTILASE"/>
    <property type="match status" value="1"/>
</dbReference>
<dbReference type="PANTHER" id="PTHR43806:SF11">
    <property type="entry name" value="CEREVISIN-RELATED"/>
    <property type="match status" value="1"/>
</dbReference>
<accession>A0A652YXB2</accession>
<gene>
    <name evidence="15" type="ORF">FNL38_101638</name>
</gene>
<dbReference type="PROSITE" id="PS00138">
    <property type="entry name" value="SUBTILASE_SER"/>
    <property type="match status" value="1"/>
</dbReference>
<keyword evidence="5 12" id="KW-0812">Transmembrane</keyword>
<comment type="subcellular location">
    <subcellularLocation>
        <location evidence="1">Cell membrane</location>
        <topology evidence="1">Single-pass membrane protein</topology>
    </subcellularLocation>
</comment>
<reference evidence="15" key="1">
    <citation type="submission" date="2019-07" db="EMBL/GenBank/DDBJ databases">
        <title>Genomic Encyclopedia of Type Strains, Phase IV (KMG-IV): sequencing the most valuable type-strain genomes for metagenomic binning, comparative biology and taxonomic classification.</title>
        <authorList>
            <person name="Goeker M."/>
        </authorList>
    </citation>
    <scope>NUCLEOTIDE SEQUENCE</scope>
    <source>
        <strain evidence="15">DSM 44596</strain>
    </source>
</reference>
<evidence type="ECO:0000256" key="7">
    <source>
        <dbReference type="ARBA" id="ARBA00022825"/>
    </source>
</evidence>
<dbReference type="EMBL" id="VNIQ01000001">
    <property type="protein sequence ID" value="TYQ08267.1"/>
    <property type="molecule type" value="Genomic_DNA"/>
</dbReference>
<evidence type="ECO:0000256" key="11">
    <source>
        <dbReference type="RuleBase" id="RU003355"/>
    </source>
</evidence>
<keyword evidence="6 10" id="KW-0378">Hydrolase</keyword>
<sequence>MNRGISWTATLLAIAALALCAGQGVAVGAMPPPVDPLMLPEDGPAAPPQATQQRTLCVPAVSGGDGANVPPAQLDLAFDTVWPITTGAGQRVAVIDTGVSRHPRLPNLEPGGDYVGAADGTEDCDAHGTVVAGLIGAQPVTGSGFSGAAPGATIITIRQSSSAYSLAGSQGDPKIAENSAGYGNVDTMAMAVRHASDMGATVINISEVACKSAAEGIDDQRLGAAIQYAALVKDIVVVAAAGNVGSGGCKTQNPTPSPLTLDADLWNSVNTLASPAWYDDFVLTVGSVDPNGAASSFSLGGPWVDVAAPGTAVVSLHPTEPGLTNGTYGPDGSVQAINGTSFAAPYVAATAALVRSRYPDLTAAQVVQRIESTAHAPAEGWNPYVGHGVVDPLAAVTALPSDVETYPLGHHTSTLAALPVPPPPDNRARDAALLGVAAVGSLGVLALLSSFPIRRVFAERGHRSRRR</sequence>
<evidence type="ECO:0000313" key="15">
    <source>
        <dbReference type="EMBL" id="TYQ08267.1"/>
    </source>
</evidence>
<dbReference type="PROSITE" id="PS00136">
    <property type="entry name" value="SUBTILASE_ASP"/>
    <property type="match status" value="1"/>
</dbReference>
<dbReference type="GO" id="GO:0005886">
    <property type="term" value="C:plasma membrane"/>
    <property type="evidence" value="ECO:0007669"/>
    <property type="project" value="UniProtKB-SubCell"/>
</dbReference>
<dbReference type="InterPro" id="IPR015500">
    <property type="entry name" value="Peptidase_S8_subtilisin-rel"/>
</dbReference>
<feature type="chain" id="PRO_5039701537" evidence="13">
    <location>
        <begin position="27"/>
        <end position="467"/>
    </location>
</feature>
<dbReference type="InterPro" id="IPR023827">
    <property type="entry name" value="Peptidase_S8_Asp-AS"/>
</dbReference>
<dbReference type="PRINTS" id="PR00723">
    <property type="entry name" value="SUBTILISIN"/>
</dbReference>
<dbReference type="GO" id="GO:0004252">
    <property type="term" value="F:serine-type endopeptidase activity"/>
    <property type="evidence" value="ECO:0007669"/>
    <property type="project" value="UniProtKB-UniRule"/>
</dbReference>
<keyword evidence="7 10" id="KW-0720">Serine protease</keyword>
<evidence type="ECO:0000256" key="6">
    <source>
        <dbReference type="ARBA" id="ARBA00022801"/>
    </source>
</evidence>
<dbReference type="SUPFAM" id="SSF52743">
    <property type="entry name" value="Subtilisin-like"/>
    <property type="match status" value="1"/>
</dbReference>
<protein>
    <submittedName>
        <fullName evidence="15">Membrane-anchored mycosin MYCP</fullName>
    </submittedName>
</protein>
<dbReference type="InterPro" id="IPR036852">
    <property type="entry name" value="Peptidase_S8/S53_dom_sf"/>
</dbReference>
<dbReference type="Pfam" id="PF00082">
    <property type="entry name" value="Peptidase_S8"/>
    <property type="match status" value="1"/>
</dbReference>
<dbReference type="Gene3D" id="3.40.50.200">
    <property type="entry name" value="Peptidase S8/S53 domain"/>
    <property type="match status" value="1"/>
</dbReference>
<evidence type="ECO:0000256" key="2">
    <source>
        <dbReference type="ARBA" id="ARBA00011073"/>
    </source>
</evidence>
<name>A0A652YXB2_NOCGL</name>
<dbReference type="NCBIfam" id="TIGR03921">
    <property type="entry name" value="T7SS_mycosin"/>
    <property type="match status" value="1"/>
</dbReference>
<keyword evidence="13" id="KW-0732">Signal</keyword>
<feature type="active site" description="Charge relay system" evidence="10">
    <location>
        <position position="96"/>
    </location>
</feature>